<dbReference type="EMBL" id="BPLQ01000168">
    <property type="protein sequence ID" value="GIX68248.1"/>
    <property type="molecule type" value="Genomic_DNA"/>
</dbReference>
<gene>
    <name evidence="2" type="ORF">CDAR_321591</name>
</gene>
<proteinExistence type="predicted"/>
<comment type="caution">
    <text evidence="2">The sequence shown here is derived from an EMBL/GenBank/DDBJ whole genome shotgun (WGS) entry which is preliminary data.</text>
</comment>
<dbReference type="AlphaFoldDB" id="A0AAV4M785"/>
<evidence type="ECO:0000313" key="2">
    <source>
        <dbReference type="EMBL" id="GIX68248.1"/>
    </source>
</evidence>
<keyword evidence="3" id="KW-1185">Reference proteome</keyword>
<feature type="compositionally biased region" description="Basic and acidic residues" evidence="1">
    <location>
        <begin position="12"/>
        <end position="23"/>
    </location>
</feature>
<evidence type="ECO:0000313" key="3">
    <source>
        <dbReference type="Proteomes" id="UP001054837"/>
    </source>
</evidence>
<protein>
    <submittedName>
        <fullName evidence="2">Uncharacterized protein</fullName>
    </submittedName>
</protein>
<accession>A0AAV4M785</accession>
<dbReference type="Proteomes" id="UP001054837">
    <property type="component" value="Unassembled WGS sequence"/>
</dbReference>
<organism evidence="2 3">
    <name type="scientific">Caerostris darwini</name>
    <dbReference type="NCBI Taxonomy" id="1538125"/>
    <lineage>
        <taxon>Eukaryota</taxon>
        <taxon>Metazoa</taxon>
        <taxon>Ecdysozoa</taxon>
        <taxon>Arthropoda</taxon>
        <taxon>Chelicerata</taxon>
        <taxon>Arachnida</taxon>
        <taxon>Araneae</taxon>
        <taxon>Araneomorphae</taxon>
        <taxon>Entelegynae</taxon>
        <taxon>Araneoidea</taxon>
        <taxon>Araneidae</taxon>
        <taxon>Caerostris</taxon>
    </lineage>
</organism>
<name>A0AAV4M785_9ARAC</name>
<reference evidence="2 3" key="1">
    <citation type="submission" date="2021-06" db="EMBL/GenBank/DDBJ databases">
        <title>Caerostris darwini draft genome.</title>
        <authorList>
            <person name="Kono N."/>
            <person name="Arakawa K."/>
        </authorList>
    </citation>
    <scope>NUCLEOTIDE SEQUENCE [LARGE SCALE GENOMIC DNA]</scope>
</reference>
<evidence type="ECO:0000256" key="1">
    <source>
        <dbReference type="SAM" id="MobiDB-lite"/>
    </source>
</evidence>
<feature type="region of interest" description="Disordered" evidence="1">
    <location>
        <begin position="77"/>
        <end position="100"/>
    </location>
</feature>
<feature type="region of interest" description="Disordered" evidence="1">
    <location>
        <begin position="1"/>
        <end position="23"/>
    </location>
</feature>
<sequence length="100" mass="11829">MQNSILTSPRRQNLEKADHPPDRKRYLKSSVYLLVSEHRKIFSQRQPKNSFRFPCKKQTRTRLGGEAKKDNHLIKLLNRALSKPRTPGRRKGNKKKEMFS</sequence>
<feature type="compositionally biased region" description="Polar residues" evidence="1">
    <location>
        <begin position="1"/>
        <end position="11"/>
    </location>
</feature>